<dbReference type="GO" id="GO:0005524">
    <property type="term" value="F:ATP binding"/>
    <property type="evidence" value="ECO:0007669"/>
    <property type="project" value="UniProtKB-KW"/>
</dbReference>
<dbReference type="InterPro" id="IPR001245">
    <property type="entry name" value="Ser-Thr/Tyr_kinase_cat_dom"/>
</dbReference>
<proteinExistence type="predicted"/>
<protein>
    <submittedName>
        <fullName evidence="6">Kinase-like domain-containing protein</fullName>
    </submittedName>
</protein>
<keyword evidence="1" id="KW-0808">Transferase</keyword>
<dbReference type="Gene3D" id="1.10.510.10">
    <property type="entry name" value="Transferase(Phosphotransferase) domain 1"/>
    <property type="match status" value="2"/>
</dbReference>
<dbReference type="PANTHER" id="PTHR44329">
    <property type="entry name" value="SERINE/THREONINE-PROTEIN KINASE TNNI3K-RELATED"/>
    <property type="match status" value="1"/>
</dbReference>
<dbReference type="EMBL" id="BLAL01000257">
    <property type="protein sequence ID" value="GES97117.1"/>
    <property type="molecule type" value="Genomic_DNA"/>
</dbReference>
<evidence type="ECO:0000256" key="4">
    <source>
        <dbReference type="ARBA" id="ARBA00022840"/>
    </source>
</evidence>
<keyword evidence="2" id="KW-0547">Nucleotide-binding</keyword>
<reference evidence="6" key="1">
    <citation type="submission" date="2019-10" db="EMBL/GenBank/DDBJ databases">
        <title>Conservation and host-specific expression of non-tandemly repeated heterogenous ribosome RNA gene in arbuscular mycorrhizal fungi.</title>
        <authorList>
            <person name="Maeda T."/>
            <person name="Kobayashi Y."/>
            <person name="Nakagawa T."/>
            <person name="Ezawa T."/>
            <person name="Yamaguchi K."/>
            <person name="Bino T."/>
            <person name="Nishimoto Y."/>
            <person name="Shigenobu S."/>
            <person name="Kawaguchi M."/>
        </authorList>
    </citation>
    <scope>NUCLEOTIDE SEQUENCE</scope>
    <source>
        <strain evidence="6">HR1</strain>
    </source>
</reference>
<evidence type="ECO:0000313" key="7">
    <source>
        <dbReference type="Proteomes" id="UP000615446"/>
    </source>
</evidence>
<dbReference type="InterPro" id="IPR000719">
    <property type="entry name" value="Prot_kinase_dom"/>
</dbReference>
<dbReference type="GO" id="GO:0004674">
    <property type="term" value="F:protein serine/threonine kinase activity"/>
    <property type="evidence" value="ECO:0007669"/>
    <property type="project" value="TreeGrafter"/>
</dbReference>
<keyword evidence="3 6" id="KW-0418">Kinase</keyword>
<dbReference type="PANTHER" id="PTHR44329:SF288">
    <property type="entry name" value="MITOGEN-ACTIVATED PROTEIN KINASE KINASE KINASE 20"/>
    <property type="match status" value="1"/>
</dbReference>
<evidence type="ECO:0000313" key="6">
    <source>
        <dbReference type="EMBL" id="GES97117.1"/>
    </source>
</evidence>
<dbReference type="Proteomes" id="UP000615446">
    <property type="component" value="Unassembled WGS sequence"/>
</dbReference>
<dbReference type="Pfam" id="PF07714">
    <property type="entry name" value="PK_Tyr_Ser-Thr"/>
    <property type="match status" value="1"/>
</dbReference>
<organism evidence="6 7">
    <name type="scientific">Rhizophagus clarus</name>
    <dbReference type="NCBI Taxonomy" id="94130"/>
    <lineage>
        <taxon>Eukaryota</taxon>
        <taxon>Fungi</taxon>
        <taxon>Fungi incertae sedis</taxon>
        <taxon>Mucoromycota</taxon>
        <taxon>Glomeromycotina</taxon>
        <taxon>Glomeromycetes</taxon>
        <taxon>Glomerales</taxon>
        <taxon>Glomeraceae</taxon>
        <taxon>Rhizophagus</taxon>
    </lineage>
</organism>
<comment type="caution">
    <text evidence="6">The sequence shown here is derived from an EMBL/GenBank/DDBJ whole genome shotgun (WGS) entry which is preliminary data.</text>
</comment>
<name>A0A8H3QZD8_9GLOM</name>
<dbReference type="PROSITE" id="PS50011">
    <property type="entry name" value="PROTEIN_KINASE_DOM"/>
    <property type="match status" value="1"/>
</dbReference>
<evidence type="ECO:0000256" key="3">
    <source>
        <dbReference type="ARBA" id="ARBA00022777"/>
    </source>
</evidence>
<evidence type="ECO:0000256" key="2">
    <source>
        <dbReference type="ARBA" id="ARBA00022741"/>
    </source>
</evidence>
<dbReference type="SUPFAM" id="SSF56112">
    <property type="entry name" value="Protein kinase-like (PK-like)"/>
    <property type="match status" value="2"/>
</dbReference>
<sequence length="1348" mass="158037">MELTKENSFDPTPRLKSSPIPIKFISFNDRVFRCIYCKETYFQTLHCPIQKYCKKCLSNYINDITDINIYLDVHYSMSLECTEHEIRSKEPQVIQECCRKCLTVLCFKQVLEYSIYSNAKYGQCCILCGRLLYQGTNIFEIIQFKLCSKCYLISCEYTKSTLTKKLIPIICLPWWHNISFCVACDRSLTFTSNCQKYCQKCLIFYIGCRYCLTTNIIFGLTTQSQCKKCERISFVIVDILTGNSELDDFILNLNPDIYNNLGINEFLNIIKNNDKYFLPLEINPTIHFICQKVTQSKVVTDESAEKFIEWIPYSQFTNVKEIILANIFGRVKIKYEIRHHIVRIHGVTRHPKLGDYMQKYCKRCLLSYLASMAIDNYTYLDVYYSMKFECIRHELMIKAPQFIQECCRSCLEVLFFRQIFEQNADEQFKLRSDCYLISTGYIKLTKKSIPVIYLPWWHNISCCVACNKSLIFTSDCQKYCEDCLIFHFGCRHCLTTNIIFGLTTQSQCKKCKRRLSIIVNILSGNSDIDDFFINLTATRYDNLKTVELVDKIKKIDKYFLPSEINSTIKSICQNYKITQPKTLINQSEKLIEWIPYSQLTDIIEIVRGRVGIIYYHATWIQRRVILKKFKDSQDTNFLNELKSNCYEIKNHIIGIYGITKEPEHGDYMIVIQYASGRDLRDWFNQTPKLQSSPISIKFISFNENDYKCIYCKEEYTKAFFSISERCYRYCKKCLSSYLTYITDINIYLDIYTFTWNLGCNEHEISRIKGLQNIQRCCENCFSILCFEQISVNDFYLNNSSMTECNIYNNVVENEKFCKLCGKSLYQERIMISYEYIESPLTKKSTPIIHLPWWHNISCCVACNKSLMFTSDCQKFCEECLIFYVGCRFCLTTNLIFGITTQSQCKKCKRVSSITASILSGHSELDDFILNLDPDIYNNLIIDKISDKITENNYLYSFPSKINSFIHSMCKNYKKPKSKELKNQSEKLMKWIPYSQFTNVVKIARGGFGIIYRATWMQGNVILKKFKNSQYTSKYFLNETTIYTCLKSNQNCYEIKHHIIRTHGITKAPKLGDYMLVMQYASGGDLYNWLQKNFAKITWNKDKLIILWQISEGLETIHKADYIHRDFHSGNILCNLLNDKRHQWLIGDLELSQPANNTSNNEIYGVIPYVAPEIFRGSPFSKESDVYCMGMIMWELTTGCKPFADVEHDHQLIYKILDGERPEITEDTPECYARLMKSCWDPDPEKRPLAKIIRNTFGSWSFRNKHNYLFNKAELKRLELLKSKKLGPQFAKKPHPKAIYTSRPLCSIISKCSSTNSYMSIDLEFDINIERSLGVPTTSRKRKIEELNI</sequence>
<accession>A0A8H3QZD8</accession>
<keyword evidence="4" id="KW-0067">ATP-binding</keyword>
<dbReference type="OrthoDB" id="2289236at2759"/>
<dbReference type="InterPro" id="IPR011009">
    <property type="entry name" value="Kinase-like_dom_sf"/>
</dbReference>
<evidence type="ECO:0000256" key="1">
    <source>
        <dbReference type="ARBA" id="ARBA00022679"/>
    </source>
</evidence>
<gene>
    <name evidence="6" type="ORF">RCL2_002370400</name>
</gene>
<evidence type="ECO:0000259" key="5">
    <source>
        <dbReference type="PROSITE" id="PS50011"/>
    </source>
</evidence>
<dbReference type="InterPro" id="IPR051681">
    <property type="entry name" value="Ser/Thr_Kinases-Pseudokinases"/>
</dbReference>
<feature type="domain" description="Protein kinase" evidence="5">
    <location>
        <begin position="996"/>
        <end position="1268"/>
    </location>
</feature>